<dbReference type="Proteomes" id="UP000184159">
    <property type="component" value="Unassembled WGS sequence"/>
</dbReference>
<dbReference type="GO" id="GO:0016846">
    <property type="term" value="F:carbon-sulfur lyase activity"/>
    <property type="evidence" value="ECO:0007669"/>
    <property type="project" value="InterPro"/>
</dbReference>
<feature type="domain" description="CENP-V/GFA" evidence="4">
    <location>
        <begin position="1"/>
        <end position="113"/>
    </location>
</feature>
<dbReference type="GO" id="GO:0046872">
    <property type="term" value="F:metal ion binding"/>
    <property type="evidence" value="ECO:0007669"/>
    <property type="project" value="UniProtKB-KW"/>
</dbReference>
<dbReference type="EMBL" id="FQUH01000010">
    <property type="protein sequence ID" value="SHF44724.1"/>
    <property type="molecule type" value="Genomic_DNA"/>
</dbReference>
<dbReference type="RefSeq" id="WP_072959342.1">
    <property type="nucleotide sequence ID" value="NZ_FQUH01000010.1"/>
</dbReference>
<dbReference type="PANTHER" id="PTHR28620:SF1">
    <property type="entry name" value="CENP-V_GFA DOMAIN-CONTAINING PROTEIN"/>
    <property type="match status" value="1"/>
</dbReference>
<dbReference type="PANTHER" id="PTHR28620">
    <property type="entry name" value="CENTROMERE PROTEIN V"/>
    <property type="match status" value="1"/>
</dbReference>
<proteinExistence type="inferred from homology"/>
<dbReference type="Gene3D" id="2.170.150.70">
    <property type="match status" value="1"/>
</dbReference>
<evidence type="ECO:0000256" key="3">
    <source>
        <dbReference type="ARBA" id="ARBA00022833"/>
    </source>
</evidence>
<comment type="similarity">
    <text evidence="1">Belongs to the Gfa family.</text>
</comment>
<dbReference type="PROSITE" id="PS51891">
    <property type="entry name" value="CENP_V_GFA"/>
    <property type="match status" value="1"/>
</dbReference>
<dbReference type="InterPro" id="IPR011057">
    <property type="entry name" value="Mss4-like_sf"/>
</dbReference>
<reference evidence="6" key="1">
    <citation type="submission" date="2016-11" db="EMBL/GenBank/DDBJ databases">
        <authorList>
            <person name="Varghese N."/>
            <person name="Submissions S."/>
        </authorList>
    </citation>
    <scope>NUCLEOTIDE SEQUENCE [LARGE SCALE GENOMIC DNA]</scope>
    <source>
        <strain evidence="6">DSM 21264</strain>
    </source>
</reference>
<keyword evidence="6" id="KW-1185">Reference proteome</keyword>
<dbReference type="Pfam" id="PF04828">
    <property type="entry name" value="GFA"/>
    <property type="match status" value="1"/>
</dbReference>
<dbReference type="AlphaFoldDB" id="A0A1M5BQA1"/>
<gene>
    <name evidence="5" type="ORF">SAMN02745781_02298</name>
</gene>
<sequence>MELKCHCGNVSLILSSLPKEVGECNCSICRRYAAAWAYYSPEQVQINMNEKTAFYCWGDKEVEFHRCNICGCLTHYITTQKCSEDILAVNMRMAENEVLSNIPVRKIDGASYSFT</sequence>
<evidence type="ECO:0000256" key="1">
    <source>
        <dbReference type="ARBA" id="ARBA00005495"/>
    </source>
</evidence>
<dbReference type="InterPro" id="IPR052355">
    <property type="entry name" value="CENP-V-like"/>
</dbReference>
<evidence type="ECO:0000313" key="5">
    <source>
        <dbReference type="EMBL" id="SHF44724.1"/>
    </source>
</evidence>
<protein>
    <recommendedName>
        <fullName evidence="4">CENP-V/GFA domain-containing protein</fullName>
    </recommendedName>
</protein>
<keyword evidence="2" id="KW-0479">Metal-binding</keyword>
<dbReference type="SUPFAM" id="SSF51316">
    <property type="entry name" value="Mss4-like"/>
    <property type="match status" value="1"/>
</dbReference>
<dbReference type="InterPro" id="IPR006913">
    <property type="entry name" value="CENP-V/GFA"/>
</dbReference>
<evidence type="ECO:0000259" key="4">
    <source>
        <dbReference type="PROSITE" id="PS51891"/>
    </source>
</evidence>
<keyword evidence="3" id="KW-0862">Zinc</keyword>
<evidence type="ECO:0000313" key="6">
    <source>
        <dbReference type="Proteomes" id="UP000184159"/>
    </source>
</evidence>
<organism evidence="5 6">
    <name type="scientific">Vibrio gazogenes DSM 21264 = NBRC 103151</name>
    <dbReference type="NCBI Taxonomy" id="1123492"/>
    <lineage>
        <taxon>Bacteria</taxon>
        <taxon>Pseudomonadati</taxon>
        <taxon>Pseudomonadota</taxon>
        <taxon>Gammaproteobacteria</taxon>
        <taxon>Vibrionales</taxon>
        <taxon>Vibrionaceae</taxon>
        <taxon>Vibrio</taxon>
    </lineage>
</organism>
<evidence type="ECO:0000256" key="2">
    <source>
        <dbReference type="ARBA" id="ARBA00022723"/>
    </source>
</evidence>
<accession>A0A1M5BQA1</accession>
<name>A0A1M5BQA1_VIBGA</name>